<keyword evidence="1" id="KW-0067">ATP-binding</keyword>
<dbReference type="GeneID" id="111004774"/>
<dbReference type="RefSeq" id="XP_022131646.1">
    <property type="nucleotide sequence ID" value="XM_022275954.1"/>
</dbReference>
<gene>
    <name evidence="4" type="primary">LOC111004774</name>
</gene>
<dbReference type="GO" id="GO:0005524">
    <property type="term" value="F:ATP binding"/>
    <property type="evidence" value="ECO:0007669"/>
    <property type="project" value="UniProtKB-UniRule"/>
</dbReference>
<accession>A0A6J1BQ31</accession>
<evidence type="ECO:0000313" key="3">
    <source>
        <dbReference type="Proteomes" id="UP000504603"/>
    </source>
</evidence>
<dbReference type="Gene3D" id="1.10.510.10">
    <property type="entry name" value="Transferase(Phosphotransferase) domain 1"/>
    <property type="match status" value="1"/>
</dbReference>
<feature type="binding site" evidence="1">
    <location>
        <position position="44"/>
    </location>
    <ligand>
        <name>ATP</name>
        <dbReference type="ChEBI" id="CHEBI:30616"/>
    </ligand>
</feature>
<evidence type="ECO:0000256" key="1">
    <source>
        <dbReference type="PROSITE-ProRule" id="PRU10141"/>
    </source>
</evidence>
<dbReference type="InterPro" id="IPR052751">
    <property type="entry name" value="Plant_MAPKKK"/>
</dbReference>
<evidence type="ECO:0000313" key="4">
    <source>
        <dbReference type="RefSeq" id="XP_022131646.1"/>
    </source>
</evidence>
<dbReference type="Pfam" id="PF00069">
    <property type="entry name" value="Pkinase"/>
    <property type="match status" value="1"/>
</dbReference>
<dbReference type="Proteomes" id="UP000504603">
    <property type="component" value="Unplaced"/>
</dbReference>
<dbReference type="PANTHER" id="PTHR48011">
    <property type="entry name" value="CCR4-NOT TRANSCRIPTIONAL COMPLEX SUBUNIT CAF120-RELATED"/>
    <property type="match status" value="1"/>
</dbReference>
<name>A0A6J1BQ31_MOMCH</name>
<dbReference type="SUPFAM" id="SSF56112">
    <property type="entry name" value="Protein kinase-like (PK-like)"/>
    <property type="match status" value="1"/>
</dbReference>
<protein>
    <submittedName>
        <fullName evidence="4">Mitogen-activated protein kinase kinase kinase 17-like</fullName>
    </submittedName>
</protein>
<dbReference type="PROSITE" id="PS00107">
    <property type="entry name" value="PROTEIN_KINASE_ATP"/>
    <property type="match status" value="1"/>
</dbReference>
<feature type="domain" description="Protein kinase" evidence="2">
    <location>
        <begin position="17"/>
        <end position="279"/>
    </location>
</feature>
<dbReference type="SMART" id="SM00220">
    <property type="entry name" value="S_TKc"/>
    <property type="match status" value="1"/>
</dbReference>
<dbReference type="OrthoDB" id="25592at2759"/>
<dbReference type="GO" id="GO:0004672">
    <property type="term" value="F:protein kinase activity"/>
    <property type="evidence" value="ECO:0007669"/>
    <property type="project" value="InterPro"/>
</dbReference>
<keyword evidence="3" id="KW-1185">Reference proteome</keyword>
<dbReference type="PANTHER" id="PTHR48011:SF51">
    <property type="entry name" value="PROTEIN KINASE SUPERFAMILY PROTEIN"/>
    <property type="match status" value="1"/>
</dbReference>
<evidence type="ECO:0000259" key="2">
    <source>
        <dbReference type="PROSITE" id="PS50011"/>
    </source>
</evidence>
<dbReference type="InterPro" id="IPR017441">
    <property type="entry name" value="Protein_kinase_ATP_BS"/>
</dbReference>
<dbReference type="GO" id="GO:0007165">
    <property type="term" value="P:signal transduction"/>
    <property type="evidence" value="ECO:0007669"/>
    <property type="project" value="TreeGrafter"/>
</dbReference>
<keyword evidence="1" id="KW-0547">Nucleotide-binding</keyword>
<dbReference type="InterPro" id="IPR011009">
    <property type="entry name" value="Kinase-like_dom_sf"/>
</dbReference>
<reference evidence="4" key="1">
    <citation type="submission" date="2025-08" db="UniProtKB">
        <authorList>
            <consortium name="RefSeq"/>
        </authorList>
    </citation>
    <scope>IDENTIFICATION</scope>
    <source>
        <strain evidence="4">OHB3-1</strain>
    </source>
</reference>
<dbReference type="InterPro" id="IPR000719">
    <property type="entry name" value="Prot_kinase_dom"/>
</dbReference>
<dbReference type="AlphaFoldDB" id="A0A6J1BQ31"/>
<organism evidence="3 4">
    <name type="scientific">Momordica charantia</name>
    <name type="common">Bitter gourd</name>
    <name type="synonym">Balsam pear</name>
    <dbReference type="NCBI Taxonomy" id="3673"/>
    <lineage>
        <taxon>Eukaryota</taxon>
        <taxon>Viridiplantae</taxon>
        <taxon>Streptophyta</taxon>
        <taxon>Embryophyta</taxon>
        <taxon>Tracheophyta</taxon>
        <taxon>Spermatophyta</taxon>
        <taxon>Magnoliopsida</taxon>
        <taxon>eudicotyledons</taxon>
        <taxon>Gunneridae</taxon>
        <taxon>Pentapetalae</taxon>
        <taxon>rosids</taxon>
        <taxon>fabids</taxon>
        <taxon>Cucurbitales</taxon>
        <taxon>Cucurbitaceae</taxon>
        <taxon>Momordiceae</taxon>
        <taxon>Momordica</taxon>
    </lineage>
</organism>
<dbReference type="KEGG" id="mcha:111004774"/>
<sequence>MAPIRSFKEYDLSAFDWDKTPVLGKGSHGKVFLGELDLGSVAIKVAPCRAASSLVKEKAILKQFIGCSKIVQYIGDTVTKKGDDVVYSLILEYATGGTLGDIIRKQEKISEEDAKKYLRMILQGLSCIHAKGFVHADLKSDNILAFRSKSGRMKLKIADFGLSRMYDEKEEKSLCWNYYKMSFVGTAKYMSPESVFDIVKPALDIWSLGCIFVNMMTGRHVWNDCKDNKELISKLIYEREIPTIPKELSELGKDFLEKCFERNYEKRWSADMLLRHPYLGP</sequence>
<dbReference type="PROSITE" id="PS50011">
    <property type="entry name" value="PROTEIN_KINASE_DOM"/>
    <property type="match status" value="1"/>
</dbReference>
<proteinExistence type="predicted"/>